<dbReference type="EMBL" id="ML975251">
    <property type="protein sequence ID" value="KAF1838515.1"/>
    <property type="molecule type" value="Genomic_DNA"/>
</dbReference>
<proteinExistence type="predicted"/>
<dbReference type="Pfam" id="PF14617">
    <property type="entry name" value="CMS1"/>
    <property type="match status" value="1"/>
</dbReference>
<evidence type="ECO:0000313" key="2">
    <source>
        <dbReference type="EMBL" id="KAF1838515.1"/>
    </source>
</evidence>
<dbReference type="AlphaFoldDB" id="A0A6A5KJE3"/>
<evidence type="ECO:0000256" key="1">
    <source>
        <dbReference type="SAM" id="MobiDB-lite"/>
    </source>
</evidence>
<dbReference type="GO" id="GO:0030686">
    <property type="term" value="C:90S preribosome"/>
    <property type="evidence" value="ECO:0007669"/>
    <property type="project" value="TreeGrafter"/>
</dbReference>
<accession>A0A6A5KJE3</accession>
<evidence type="ECO:0000313" key="3">
    <source>
        <dbReference type="Proteomes" id="UP000800040"/>
    </source>
</evidence>
<sequence>MSGSDSEGGVPLIEAQFDVDASSKKRKREADTDASKDSKKAAKKAKQKQKKKQKAKEISEDDLDQELGVNHSFERMDGQLLADYVNARTRLYWKDLSSVELEDRSISARTVHDCTSWTGPRTTDKLSAFLKKQASTLQPTPSKPPGAPHTLVVTASGIRAADVCRSLKSGLPKEGVKHSEVAKLFAKHLKLADQVKHLKQKKIDIGVGTPDRLTALLEDGALSTKNLKRVVVDVSYIDQKKRGILDMKELHEALIKLLQRKELVGEDKQGGDGLFLFY</sequence>
<dbReference type="InterPro" id="IPR032704">
    <property type="entry name" value="Cms1"/>
</dbReference>
<dbReference type="InterPro" id="IPR027417">
    <property type="entry name" value="P-loop_NTPase"/>
</dbReference>
<feature type="compositionally biased region" description="Basic residues" evidence="1">
    <location>
        <begin position="41"/>
        <end position="54"/>
    </location>
</feature>
<gene>
    <name evidence="2" type="ORF">BDW02DRAFT_564877</name>
</gene>
<dbReference type="PANTHER" id="PTHR24030">
    <property type="entry name" value="PROTEIN CMSS1"/>
    <property type="match status" value="1"/>
</dbReference>
<dbReference type="OrthoDB" id="1929311at2759"/>
<dbReference type="GO" id="GO:0005634">
    <property type="term" value="C:nucleus"/>
    <property type="evidence" value="ECO:0007669"/>
    <property type="project" value="TreeGrafter"/>
</dbReference>
<dbReference type="PANTHER" id="PTHR24030:SF0">
    <property type="entry name" value="PROTEIN CMSS1"/>
    <property type="match status" value="1"/>
</dbReference>
<dbReference type="SUPFAM" id="SSF52540">
    <property type="entry name" value="P-loop containing nucleoside triphosphate hydrolases"/>
    <property type="match status" value="1"/>
</dbReference>
<protein>
    <recommendedName>
        <fullName evidence="4">U3-containing 90S pre-ribosomal complex subunit-domain containing protein</fullName>
    </recommendedName>
</protein>
<feature type="region of interest" description="Disordered" evidence="1">
    <location>
        <begin position="1"/>
        <end position="59"/>
    </location>
</feature>
<dbReference type="Gene3D" id="3.40.50.300">
    <property type="entry name" value="P-loop containing nucleotide triphosphate hydrolases"/>
    <property type="match status" value="1"/>
</dbReference>
<reference evidence="2" key="1">
    <citation type="submission" date="2020-01" db="EMBL/GenBank/DDBJ databases">
        <authorList>
            <consortium name="DOE Joint Genome Institute"/>
            <person name="Haridas S."/>
            <person name="Albert R."/>
            <person name="Binder M."/>
            <person name="Bloem J."/>
            <person name="Labutti K."/>
            <person name="Salamov A."/>
            <person name="Andreopoulos B."/>
            <person name="Baker S.E."/>
            <person name="Barry K."/>
            <person name="Bills G."/>
            <person name="Bluhm B.H."/>
            <person name="Cannon C."/>
            <person name="Castanera R."/>
            <person name="Culley D.E."/>
            <person name="Daum C."/>
            <person name="Ezra D."/>
            <person name="Gonzalez J.B."/>
            <person name="Henrissat B."/>
            <person name="Kuo A."/>
            <person name="Liang C."/>
            <person name="Lipzen A."/>
            <person name="Lutzoni F."/>
            <person name="Magnuson J."/>
            <person name="Mondo S."/>
            <person name="Nolan M."/>
            <person name="Ohm R."/>
            <person name="Pangilinan J."/>
            <person name="Park H.-J."/>
            <person name="Ramirez L."/>
            <person name="Alfaro M."/>
            <person name="Sun H."/>
            <person name="Tritt A."/>
            <person name="Yoshinaga Y."/>
            <person name="Zwiers L.-H."/>
            <person name="Turgeon B.G."/>
            <person name="Goodwin S.B."/>
            <person name="Spatafora J.W."/>
            <person name="Crous P.W."/>
            <person name="Grigoriev I.V."/>
        </authorList>
    </citation>
    <scope>NUCLEOTIDE SEQUENCE</scope>
    <source>
        <strain evidence="2">P77</strain>
    </source>
</reference>
<name>A0A6A5KJE3_9PLEO</name>
<dbReference type="Proteomes" id="UP000800040">
    <property type="component" value="Unassembled WGS sequence"/>
</dbReference>
<evidence type="ECO:0008006" key="4">
    <source>
        <dbReference type="Google" id="ProtNLM"/>
    </source>
</evidence>
<feature type="compositionally biased region" description="Basic and acidic residues" evidence="1">
    <location>
        <begin position="28"/>
        <end position="40"/>
    </location>
</feature>
<organism evidence="2 3">
    <name type="scientific">Decorospora gaudefroyi</name>
    <dbReference type="NCBI Taxonomy" id="184978"/>
    <lineage>
        <taxon>Eukaryota</taxon>
        <taxon>Fungi</taxon>
        <taxon>Dikarya</taxon>
        <taxon>Ascomycota</taxon>
        <taxon>Pezizomycotina</taxon>
        <taxon>Dothideomycetes</taxon>
        <taxon>Pleosporomycetidae</taxon>
        <taxon>Pleosporales</taxon>
        <taxon>Pleosporineae</taxon>
        <taxon>Pleosporaceae</taxon>
        <taxon>Decorospora</taxon>
    </lineage>
</organism>
<keyword evidence="3" id="KW-1185">Reference proteome</keyword>